<organism evidence="1 2">
    <name type="scientific">Racocetra persica</name>
    <dbReference type="NCBI Taxonomy" id="160502"/>
    <lineage>
        <taxon>Eukaryota</taxon>
        <taxon>Fungi</taxon>
        <taxon>Fungi incertae sedis</taxon>
        <taxon>Mucoromycota</taxon>
        <taxon>Glomeromycotina</taxon>
        <taxon>Glomeromycetes</taxon>
        <taxon>Diversisporales</taxon>
        <taxon>Gigasporaceae</taxon>
        <taxon>Racocetra</taxon>
    </lineage>
</organism>
<evidence type="ECO:0000313" key="2">
    <source>
        <dbReference type="Proteomes" id="UP000789920"/>
    </source>
</evidence>
<name>A0ACA9MF71_9GLOM</name>
<protein>
    <submittedName>
        <fullName evidence="1">34435_t:CDS:1</fullName>
    </submittedName>
</protein>
<gene>
    <name evidence="1" type="ORF">RPERSI_LOCUS5399</name>
</gene>
<sequence>LMRLVASQRRRIQSLETELEELKANAVTRVQDGWMLKQQYTQLLEERNRLRARLANDEEELRRLRVEKRRREGNNNNRNRISGFGF</sequence>
<comment type="caution">
    <text evidence="1">The sequence shown here is derived from an EMBL/GenBank/DDBJ whole genome shotgun (WGS) entry which is preliminary data.</text>
</comment>
<proteinExistence type="predicted"/>
<dbReference type="EMBL" id="CAJVQC010008050">
    <property type="protein sequence ID" value="CAG8587410.1"/>
    <property type="molecule type" value="Genomic_DNA"/>
</dbReference>
<feature type="non-terminal residue" evidence="1">
    <location>
        <position position="1"/>
    </location>
</feature>
<dbReference type="Proteomes" id="UP000789920">
    <property type="component" value="Unassembled WGS sequence"/>
</dbReference>
<accession>A0ACA9MF71</accession>
<keyword evidence="2" id="KW-1185">Reference proteome</keyword>
<reference evidence="1" key="1">
    <citation type="submission" date="2021-06" db="EMBL/GenBank/DDBJ databases">
        <authorList>
            <person name="Kallberg Y."/>
            <person name="Tangrot J."/>
            <person name="Rosling A."/>
        </authorList>
    </citation>
    <scope>NUCLEOTIDE SEQUENCE</scope>
    <source>
        <strain evidence="1">MA461A</strain>
    </source>
</reference>
<evidence type="ECO:0000313" key="1">
    <source>
        <dbReference type="EMBL" id="CAG8587410.1"/>
    </source>
</evidence>